<evidence type="ECO:0000313" key="8">
    <source>
        <dbReference type="Proteomes" id="UP001374579"/>
    </source>
</evidence>
<organism evidence="7 8">
    <name type="scientific">Littorina saxatilis</name>
    <dbReference type="NCBI Taxonomy" id="31220"/>
    <lineage>
        <taxon>Eukaryota</taxon>
        <taxon>Metazoa</taxon>
        <taxon>Spiralia</taxon>
        <taxon>Lophotrochozoa</taxon>
        <taxon>Mollusca</taxon>
        <taxon>Gastropoda</taxon>
        <taxon>Caenogastropoda</taxon>
        <taxon>Littorinimorpha</taxon>
        <taxon>Littorinoidea</taxon>
        <taxon>Littorinidae</taxon>
        <taxon>Littorina</taxon>
    </lineage>
</organism>
<dbReference type="InterPro" id="IPR050579">
    <property type="entry name" value="PMP-22/EMP/MP20-like"/>
</dbReference>
<keyword evidence="4 6" id="KW-0472">Membrane</keyword>
<evidence type="ECO:0000256" key="5">
    <source>
        <dbReference type="SAM" id="MobiDB-lite"/>
    </source>
</evidence>
<dbReference type="AlphaFoldDB" id="A0AAN9ALT1"/>
<evidence type="ECO:0000256" key="6">
    <source>
        <dbReference type="SAM" id="Phobius"/>
    </source>
</evidence>
<dbReference type="GO" id="GO:0005886">
    <property type="term" value="C:plasma membrane"/>
    <property type="evidence" value="ECO:0007669"/>
    <property type="project" value="TreeGrafter"/>
</dbReference>
<keyword evidence="8" id="KW-1185">Reference proteome</keyword>
<evidence type="ECO:0000256" key="4">
    <source>
        <dbReference type="ARBA" id="ARBA00023136"/>
    </source>
</evidence>
<keyword evidence="2 6" id="KW-0812">Transmembrane</keyword>
<feature type="compositionally biased region" description="Polar residues" evidence="5">
    <location>
        <begin position="216"/>
        <end position="235"/>
    </location>
</feature>
<gene>
    <name evidence="7" type="ORF">V1264_024288</name>
</gene>
<feature type="transmembrane region" description="Helical" evidence="6">
    <location>
        <begin position="82"/>
        <end position="102"/>
    </location>
</feature>
<evidence type="ECO:0000256" key="1">
    <source>
        <dbReference type="ARBA" id="ARBA00004141"/>
    </source>
</evidence>
<dbReference type="PANTHER" id="PTHR10671">
    <property type="entry name" value="EPITHELIAL MEMBRANE PROTEIN-RELATED"/>
    <property type="match status" value="1"/>
</dbReference>
<comment type="caution">
    <text evidence="7">The sequence shown here is derived from an EMBL/GenBank/DDBJ whole genome shotgun (WGS) entry which is preliminary data.</text>
</comment>
<feature type="transmembrane region" description="Helical" evidence="6">
    <location>
        <begin position="114"/>
        <end position="136"/>
    </location>
</feature>
<feature type="region of interest" description="Disordered" evidence="5">
    <location>
        <begin position="216"/>
        <end position="260"/>
    </location>
</feature>
<dbReference type="Gene3D" id="1.20.140.150">
    <property type="match status" value="1"/>
</dbReference>
<feature type="transmembrane region" description="Helical" evidence="6">
    <location>
        <begin position="148"/>
        <end position="168"/>
    </location>
</feature>
<reference evidence="7 8" key="1">
    <citation type="submission" date="2024-02" db="EMBL/GenBank/DDBJ databases">
        <title>Chromosome-scale genome assembly of the rough periwinkle Littorina saxatilis.</title>
        <authorList>
            <person name="De Jode A."/>
            <person name="Faria R."/>
            <person name="Formenti G."/>
            <person name="Sims Y."/>
            <person name="Smith T.P."/>
            <person name="Tracey A."/>
            <person name="Wood J.M.D."/>
            <person name="Zagrodzka Z.B."/>
            <person name="Johannesson K."/>
            <person name="Butlin R.K."/>
            <person name="Leder E.H."/>
        </authorList>
    </citation>
    <scope>NUCLEOTIDE SEQUENCE [LARGE SCALE GENOMIC DNA]</scope>
    <source>
        <strain evidence="7">Snail1</strain>
        <tissue evidence="7">Muscle</tissue>
    </source>
</reference>
<feature type="transmembrane region" description="Helical" evidence="6">
    <location>
        <begin position="12"/>
        <end position="37"/>
    </location>
</feature>
<keyword evidence="3 6" id="KW-1133">Transmembrane helix</keyword>
<dbReference type="PROSITE" id="PS51257">
    <property type="entry name" value="PROKAR_LIPOPROTEIN"/>
    <property type="match status" value="1"/>
</dbReference>
<comment type="subcellular location">
    <subcellularLocation>
        <location evidence="1">Membrane</location>
        <topology evidence="1">Multi-pass membrane protein</topology>
    </subcellularLocation>
</comment>
<dbReference type="Proteomes" id="UP001374579">
    <property type="component" value="Unassembled WGS sequence"/>
</dbReference>
<name>A0AAN9ALT1_9CAEN</name>
<sequence length="260" mass="27851">MSVFSSRTSGYKAGVMILFVSAIAFFVGCATPFWYYYAPLPTYFRYDGLWMLCSSGTIFGYSQNDCSTYSWDLGHRNWLHAVRALACLSLIGLFAACVYALATNCCRSIPGPVTRILEALSAFSGVLGFVGCMVYVGETETKKYISWSLYLSAIGSALCVVAAIIIAVCNKPLPASALGGQVITMPTISQGQGYTTAGGQVPTYGNAQPYGNPQTYGNAQPYGNPQAYGNAQPYGNPQPFGNPPTYPRLQPAQTVKAGYP</sequence>
<evidence type="ECO:0000313" key="7">
    <source>
        <dbReference type="EMBL" id="KAK7089219.1"/>
    </source>
</evidence>
<dbReference type="PANTHER" id="PTHR10671:SF108">
    <property type="entry name" value="CLAUDIN FAMILY PROTEIN-RELATED"/>
    <property type="match status" value="1"/>
</dbReference>
<accession>A0AAN9ALT1</accession>
<evidence type="ECO:0000256" key="3">
    <source>
        <dbReference type="ARBA" id="ARBA00022989"/>
    </source>
</evidence>
<dbReference type="EMBL" id="JBAMIC010002519">
    <property type="protein sequence ID" value="KAK7089219.1"/>
    <property type="molecule type" value="Genomic_DNA"/>
</dbReference>
<evidence type="ECO:0000256" key="2">
    <source>
        <dbReference type="ARBA" id="ARBA00022692"/>
    </source>
</evidence>
<protein>
    <submittedName>
        <fullName evidence="7">Uncharacterized protein</fullName>
    </submittedName>
</protein>
<proteinExistence type="predicted"/>